<evidence type="ECO:0008006" key="5">
    <source>
        <dbReference type="Google" id="ProtNLM"/>
    </source>
</evidence>
<feature type="compositionally biased region" description="Basic residues" evidence="1">
    <location>
        <begin position="87"/>
        <end position="96"/>
    </location>
</feature>
<feature type="signal peptide" evidence="2">
    <location>
        <begin position="1"/>
        <end position="17"/>
    </location>
</feature>
<accession>A0A8J2KJ22</accession>
<reference evidence="3" key="1">
    <citation type="submission" date="2021-06" db="EMBL/GenBank/DDBJ databases">
        <authorList>
            <person name="Hodson N. C."/>
            <person name="Mongue J. A."/>
            <person name="Jaron S. K."/>
        </authorList>
    </citation>
    <scope>NUCLEOTIDE SEQUENCE</scope>
</reference>
<evidence type="ECO:0000313" key="4">
    <source>
        <dbReference type="Proteomes" id="UP000708208"/>
    </source>
</evidence>
<dbReference type="AlphaFoldDB" id="A0A8J2KJ22"/>
<dbReference type="Proteomes" id="UP000708208">
    <property type="component" value="Unassembled WGS sequence"/>
</dbReference>
<evidence type="ECO:0000256" key="2">
    <source>
        <dbReference type="SAM" id="SignalP"/>
    </source>
</evidence>
<feature type="chain" id="PRO_5035164878" description="Secreted protein" evidence="2">
    <location>
        <begin position="18"/>
        <end position="96"/>
    </location>
</feature>
<dbReference type="EMBL" id="CAJVCH010328258">
    <property type="protein sequence ID" value="CAG7786876.1"/>
    <property type="molecule type" value="Genomic_DNA"/>
</dbReference>
<feature type="region of interest" description="Disordered" evidence="1">
    <location>
        <begin position="62"/>
        <end position="96"/>
    </location>
</feature>
<evidence type="ECO:0000313" key="3">
    <source>
        <dbReference type="EMBL" id="CAG7786876.1"/>
    </source>
</evidence>
<protein>
    <recommendedName>
        <fullName evidence="5">Secreted protein</fullName>
    </recommendedName>
</protein>
<name>A0A8J2KJ22_9HEXA</name>
<keyword evidence="2" id="KW-0732">Signal</keyword>
<organism evidence="3 4">
    <name type="scientific">Allacma fusca</name>
    <dbReference type="NCBI Taxonomy" id="39272"/>
    <lineage>
        <taxon>Eukaryota</taxon>
        <taxon>Metazoa</taxon>
        <taxon>Ecdysozoa</taxon>
        <taxon>Arthropoda</taxon>
        <taxon>Hexapoda</taxon>
        <taxon>Collembola</taxon>
        <taxon>Symphypleona</taxon>
        <taxon>Sminthuridae</taxon>
        <taxon>Allacma</taxon>
    </lineage>
</organism>
<comment type="caution">
    <text evidence="3">The sequence shown here is derived from an EMBL/GenBank/DDBJ whole genome shotgun (WGS) entry which is preliminary data.</text>
</comment>
<keyword evidence="4" id="KW-1185">Reference proteome</keyword>
<gene>
    <name evidence="3" type="ORF">AFUS01_LOCUS25425</name>
</gene>
<evidence type="ECO:0000256" key="1">
    <source>
        <dbReference type="SAM" id="MobiDB-lite"/>
    </source>
</evidence>
<feature type="compositionally biased region" description="Polar residues" evidence="1">
    <location>
        <begin position="62"/>
        <end position="84"/>
    </location>
</feature>
<sequence>MQLCVIFLMNATDVCLTVWVILEREDCLCVDILENVTSNFLSFRRGADSCEGIDEILCTKFDSTTTNSPSKHQTPSTGNFSNGHYVSKLRPHAVSI</sequence>
<proteinExistence type="predicted"/>